<dbReference type="Proteomes" id="UP001152797">
    <property type="component" value="Unassembled WGS sequence"/>
</dbReference>
<name>A0A9P1GFK7_9DINO</name>
<feature type="region of interest" description="Disordered" evidence="1">
    <location>
        <begin position="96"/>
        <end position="119"/>
    </location>
</feature>
<reference evidence="3 4" key="2">
    <citation type="submission" date="2024-05" db="EMBL/GenBank/DDBJ databases">
        <authorList>
            <person name="Chen Y."/>
            <person name="Shah S."/>
            <person name="Dougan E. K."/>
            <person name="Thang M."/>
            <person name="Chan C."/>
        </authorList>
    </citation>
    <scope>NUCLEOTIDE SEQUENCE [LARGE SCALE GENOMIC DNA]</scope>
</reference>
<feature type="compositionally biased region" description="Polar residues" evidence="1">
    <location>
        <begin position="96"/>
        <end position="113"/>
    </location>
</feature>
<organism evidence="2">
    <name type="scientific">Cladocopium goreaui</name>
    <dbReference type="NCBI Taxonomy" id="2562237"/>
    <lineage>
        <taxon>Eukaryota</taxon>
        <taxon>Sar</taxon>
        <taxon>Alveolata</taxon>
        <taxon>Dinophyceae</taxon>
        <taxon>Suessiales</taxon>
        <taxon>Symbiodiniaceae</taxon>
        <taxon>Cladocopium</taxon>
    </lineage>
</organism>
<sequence>MLPVSTPQHSRCRGVSQMAPSDSPTPRHHTEATDDFLTCLEGQLSKLGDKHKQPDLAQVIGATSYPFMSLSKLCADNIALAEVRARTKPAAEAVSTITSQAARAPATSSSNPTKRPLDGTVTSAAHALVLQGIIEEAVDVVPPFPNVQPLLY</sequence>
<dbReference type="EMBL" id="CAMXCT010004391">
    <property type="protein sequence ID" value="CAI4008817.1"/>
    <property type="molecule type" value="Genomic_DNA"/>
</dbReference>
<keyword evidence="4" id="KW-1185">Reference proteome</keyword>
<dbReference type="OrthoDB" id="424702at2759"/>
<gene>
    <name evidence="2" type="ORF">C1SCF055_LOCUS34220</name>
</gene>
<evidence type="ECO:0000313" key="4">
    <source>
        <dbReference type="Proteomes" id="UP001152797"/>
    </source>
</evidence>
<reference evidence="2" key="1">
    <citation type="submission" date="2022-10" db="EMBL/GenBank/DDBJ databases">
        <authorList>
            <person name="Chen Y."/>
            <person name="Dougan E. K."/>
            <person name="Chan C."/>
            <person name="Rhodes N."/>
            <person name="Thang M."/>
        </authorList>
    </citation>
    <scope>NUCLEOTIDE SEQUENCE</scope>
</reference>
<evidence type="ECO:0000313" key="3">
    <source>
        <dbReference type="EMBL" id="CAL4796129.1"/>
    </source>
</evidence>
<feature type="region of interest" description="Disordered" evidence="1">
    <location>
        <begin position="1"/>
        <end position="31"/>
    </location>
</feature>
<evidence type="ECO:0000256" key="1">
    <source>
        <dbReference type="SAM" id="MobiDB-lite"/>
    </source>
</evidence>
<dbReference type="EMBL" id="CAMXCT030004391">
    <property type="protein sequence ID" value="CAL4796129.1"/>
    <property type="molecule type" value="Genomic_DNA"/>
</dbReference>
<proteinExistence type="predicted"/>
<accession>A0A9P1GFK7</accession>
<dbReference type="EMBL" id="CAMXCT020004391">
    <property type="protein sequence ID" value="CAL1162192.1"/>
    <property type="molecule type" value="Genomic_DNA"/>
</dbReference>
<feature type="non-terminal residue" evidence="2">
    <location>
        <position position="1"/>
    </location>
</feature>
<dbReference type="AlphaFoldDB" id="A0A9P1GFK7"/>
<evidence type="ECO:0000313" key="2">
    <source>
        <dbReference type="EMBL" id="CAI4008817.1"/>
    </source>
</evidence>
<protein>
    <submittedName>
        <fullName evidence="3">E3 ubiquitin-protein ligase</fullName>
    </submittedName>
</protein>
<comment type="caution">
    <text evidence="2">The sequence shown here is derived from an EMBL/GenBank/DDBJ whole genome shotgun (WGS) entry which is preliminary data.</text>
</comment>